<accession>A9UP67</accession>
<feature type="compositionally biased region" description="Low complexity" evidence="1">
    <location>
        <begin position="224"/>
        <end position="233"/>
    </location>
</feature>
<dbReference type="Proteomes" id="UP000001357">
    <property type="component" value="Unassembled WGS sequence"/>
</dbReference>
<proteinExistence type="predicted"/>
<dbReference type="GeneID" id="5888160"/>
<dbReference type="InParanoid" id="A9UP67"/>
<feature type="region of interest" description="Disordered" evidence="1">
    <location>
        <begin position="222"/>
        <end position="248"/>
    </location>
</feature>
<feature type="compositionally biased region" description="Low complexity" evidence="1">
    <location>
        <begin position="113"/>
        <end position="123"/>
    </location>
</feature>
<dbReference type="RefSeq" id="XP_001742583.1">
    <property type="nucleotide sequence ID" value="XM_001742531.1"/>
</dbReference>
<name>A9UP67_MONBE</name>
<feature type="compositionally biased region" description="Low complexity" evidence="1">
    <location>
        <begin position="146"/>
        <end position="155"/>
    </location>
</feature>
<evidence type="ECO:0000313" key="2">
    <source>
        <dbReference type="EMBL" id="EDQ92821.1"/>
    </source>
</evidence>
<feature type="region of interest" description="Disordered" evidence="1">
    <location>
        <begin position="31"/>
        <end position="57"/>
    </location>
</feature>
<sequence>MIPQWTLFNFGAVDPGAGVAFVRNPPSNSYFSGNVGGSGNPPTDDEGGNKDPNQGPHFDEALHQLHHEALDAMEDMFAALTGGLGLGLALGLGGQLPAGRETYEAAWGPDDQPSAPASALPASKSRRDALLSREYRYREHQHRQQQHVSQAAQQESPEEGAGVDLGQMPSQHQRHVYRDYQEASANSDSASHQAPRFGAQFGTSARTGNPFEQLEQFFGHHGRSFSSSTSYNSATRQQETQVQESMDVDGRRVTCTQRFWRQAQDGKLQRDGQCVDDQGQRLPAQLEQQLLAQQQPSLGL</sequence>
<keyword evidence="3" id="KW-1185">Reference proteome</keyword>
<dbReference type="KEGG" id="mbr:MONBRDRAFT_4870"/>
<protein>
    <submittedName>
        <fullName evidence="2">Uncharacterized protein</fullName>
    </submittedName>
</protein>
<feature type="region of interest" description="Disordered" evidence="1">
    <location>
        <begin position="138"/>
        <end position="166"/>
    </location>
</feature>
<dbReference type="AlphaFoldDB" id="A9UP67"/>
<feature type="compositionally biased region" description="Polar residues" evidence="1">
    <location>
        <begin position="234"/>
        <end position="244"/>
    </location>
</feature>
<evidence type="ECO:0000256" key="1">
    <source>
        <dbReference type="SAM" id="MobiDB-lite"/>
    </source>
</evidence>
<feature type="region of interest" description="Disordered" evidence="1">
    <location>
        <begin position="104"/>
        <end position="126"/>
    </location>
</feature>
<evidence type="ECO:0000313" key="3">
    <source>
        <dbReference type="Proteomes" id="UP000001357"/>
    </source>
</evidence>
<organism evidence="2 3">
    <name type="scientific">Monosiga brevicollis</name>
    <name type="common">Choanoflagellate</name>
    <dbReference type="NCBI Taxonomy" id="81824"/>
    <lineage>
        <taxon>Eukaryota</taxon>
        <taxon>Choanoflagellata</taxon>
        <taxon>Craspedida</taxon>
        <taxon>Salpingoecidae</taxon>
        <taxon>Monosiga</taxon>
    </lineage>
</organism>
<gene>
    <name evidence="2" type="ORF">MONBRDRAFT_4870</name>
</gene>
<reference evidence="2 3" key="1">
    <citation type="journal article" date="2008" name="Nature">
        <title>The genome of the choanoflagellate Monosiga brevicollis and the origin of metazoans.</title>
        <authorList>
            <consortium name="JGI Sequencing"/>
            <person name="King N."/>
            <person name="Westbrook M.J."/>
            <person name="Young S.L."/>
            <person name="Kuo A."/>
            <person name="Abedin M."/>
            <person name="Chapman J."/>
            <person name="Fairclough S."/>
            <person name="Hellsten U."/>
            <person name="Isogai Y."/>
            <person name="Letunic I."/>
            <person name="Marr M."/>
            <person name="Pincus D."/>
            <person name="Putnam N."/>
            <person name="Rokas A."/>
            <person name="Wright K.J."/>
            <person name="Zuzow R."/>
            <person name="Dirks W."/>
            <person name="Good M."/>
            <person name="Goodstein D."/>
            <person name="Lemons D."/>
            <person name="Li W."/>
            <person name="Lyons J.B."/>
            <person name="Morris A."/>
            <person name="Nichols S."/>
            <person name="Richter D.J."/>
            <person name="Salamov A."/>
            <person name="Bork P."/>
            <person name="Lim W.A."/>
            <person name="Manning G."/>
            <person name="Miller W.T."/>
            <person name="McGinnis W."/>
            <person name="Shapiro H."/>
            <person name="Tjian R."/>
            <person name="Grigoriev I.V."/>
            <person name="Rokhsar D."/>
        </authorList>
    </citation>
    <scope>NUCLEOTIDE SEQUENCE [LARGE SCALE GENOMIC DNA]</scope>
    <source>
        <strain evidence="3">MX1 / ATCC 50154</strain>
    </source>
</reference>
<dbReference type="EMBL" id="CH991543">
    <property type="protein sequence ID" value="EDQ92821.1"/>
    <property type="molecule type" value="Genomic_DNA"/>
</dbReference>